<dbReference type="GO" id="GO:0016491">
    <property type="term" value="F:oxidoreductase activity"/>
    <property type="evidence" value="ECO:0007669"/>
    <property type="project" value="UniProtKB-KW"/>
</dbReference>
<gene>
    <name evidence="8" type="ORF">TKK_008219</name>
</gene>
<evidence type="ECO:0000256" key="3">
    <source>
        <dbReference type="ARBA" id="ARBA00023002"/>
    </source>
</evidence>
<name>A0ABD2WYA2_9HYME</name>
<organism evidence="8 9">
    <name type="scientific">Trichogramma kaykai</name>
    <dbReference type="NCBI Taxonomy" id="54128"/>
    <lineage>
        <taxon>Eukaryota</taxon>
        <taxon>Metazoa</taxon>
        <taxon>Ecdysozoa</taxon>
        <taxon>Arthropoda</taxon>
        <taxon>Hexapoda</taxon>
        <taxon>Insecta</taxon>
        <taxon>Pterygota</taxon>
        <taxon>Neoptera</taxon>
        <taxon>Endopterygota</taxon>
        <taxon>Hymenoptera</taxon>
        <taxon>Apocrita</taxon>
        <taxon>Proctotrupomorpha</taxon>
        <taxon>Chalcidoidea</taxon>
        <taxon>Trichogrammatidae</taxon>
        <taxon>Trichogramma</taxon>
    </lineage>
</organism>
<evidence type="ECO:0000256" key="6">
    <source>
        <dbReference type="PIRSR" id="PIRSR000097-3"/>
    </source>
</evidence>
<feature type="domain" description="NADP-dependent oxidoreductase" evidence="7">
    <location>
        <begin position="19"/>
        <end position="296"/>
    </location>
</feature>
<feature type="site" description="Lowers pKa of active site Tyr" evidence="6">
    <location>
        <position position="80"/>
    </location>
</feature>
<dbReference type="AlphaFoldDB" id="A0ABD2WYA2"/>
<reference evidence="8 9" key="1">
    <citation type="journal article" date="2024" name="bioRxiv">
        <title>A reference genome for Trichogramma kaykai: A tiny desert-dwelling parasitoid wasp with competing sex-ratio distorters.</title>
        <authorList>
            <person name="Culotta J."/>
            <person name="Lindsey A.R."/>
        </authorList>
    </citation>
    <scope>NUCLEOTIDE SEQUENCE [LARGE SCALE GENOMIC DNA]</scope>
    <source>
        <strain evidence="8 9">KSX58</strain>
    </source>
</reference>
<evidence type="ECO:0000256" key="2">
    <source>
        <dbReference type="ARBA" id="ARBA00022857"/>
    </source>
</evidence>
<dbReference type="Pfam" id="PF00248">
    <property type="entry name" value="Aldo_ket_red"/>
    <property type="match status" value="1"/>
</dbReference>
<dbReference type="PROSITE" id="PS00063">
    <property type="entry name" value="ALDOKETO_REDUCTASE_3"/>
    <property type="match status" value="1"/>
</dbReference>
<feature type="binding site" evidence="5">
    <location>
        <position position="113"/>
    </location>
    <ligand>
        <name>substrate</name>
    </ligand>
</feature>
<evidence type="ECO:0000313" key="8">
    <source>
        <dbReference type="EMBL" id="KAL3397986.1"/>
    </source>
</evidence>
<dbReference type="InterPro" id="IPR036812">
    <property type="entry name" value="NAD(P)_OxRdtase_dom_sf"/>
</dbReference>
<keyword evidence="3" id="KW-0560">Oxidoreductase</keyword>
<dbReference type="Proteomes" id="UP001627154">
    <property type="component" value="Unassembled WGS sequence"/>
</dbReference>
<dbReference type="PIRSF" id="PIRSF000097">
    <property type="entry name" value="AKR"/>
    <property type="match status" value="1"/>
</dbReference>
<dbReference type="Gene3D" id="3.20.20.100">
    <property type="entry name" value="NADP-dependent oxidoreductase domain"/>
    <property type="match status" value="1"/>
</dbReference>
<comment type="similarity">
    <text evidence="1">Belongs to the aldo/keto reductase family.</text>
</comment>
<dbReference type="SUPFAM" id="SSF51430">
    <property type="entry name" value="NAD(P)-linked oxidoreductase"/>
    <property type="match status" value="1"/>
</dbReference>
<evidence type="ECO:0000256" key="4">
    <source>
        <dbReference type="PIRSR" id="PIRSR000097-1"/>
    </source>
</evidence>
<feature type="active site" description="Proton donor" evidence="4">
    <location>
        <position position="51"/>
    </location>
</feature>
<dbReference type="InterPro" id="IPR023210">
    <property type="entry name" value="NADP_OxRdtase_dom"/>
</dbReference>
<dbReference type="PANTHER" id="PTHR11732">
    <property type="entry name" value="ALDO/KETO REDUCTASE"/>
    <property type="match status" value="1"/>
</dbReference>
<proteinExistence type="inferred from homology"/>
<evidence type="ECO:0000256" key="1">
    <source>
        <dbReference type="ARBA" id="ARBA00007905"/>
    </source>
</evidence>
<evidence type="ECO:0000256" key="5">
    <source>
        <dbReference type="PIRSR" id="PIRSR000097-2"/>
    </source>
</evidence>
<dbReference type="EMBL" id="JBJJXI010000060">
    <property type="protein sequence ID" value="KAL3397986.1"/>
    <property type="molecule type" value="Genomic_DNA"/>
</dbReference>
<dbReference type="FunFam" id="3.20.20.100:FF:000006">
    <property type="entry name" value="Aldo-keto reductase family 1 member A1"/>
    <property type="match status" value="1"/>
</dbReference>
<accession>A0ABD2WYA2</accession>
<dbReference type="InterPro" id="IPR020471">
    <property type="entry name" value="AKR"/>
</dbReference>
<protein>
    <recommendedName>
        <fullName evidence="7">NADP-dependent oxidoreductase domain-containing protein</fullName>
    </recommendedName>
</protein>
<comment type="caution">
    <text evidence="8">The sequence shown here is derived from an EMBL/GenBank/DDBJ whole genome shotgun (WGS) entry which is preliminary data.</text>
</comment>
<dbReference type="PRINTS" id="PR00069">
    <property type="entry name" value="ALDKETRDTASE"/>
</dbReference>
<dbReference type="PROSITE" id="PS00062">
    <property type="entry name" value="ALDOKETO_REDUCTASE_2"/>
    <property type="match status" value="1"/>
</dbReference>
<dbReference type="InterPro" id="IPR018170">
    <property type="entry name" value="Aldo/ket_reductase_CS"/>
</dbReference>
<evidence type="ECO:0000259" key="7">
    <source>
        <dbReference type="Pfam" id="PF00248"/>
    </source>
</evidence>
<dbReference type="PROSITE" id="PS00798">
    <property type="entry name" value="ALDOKETO_REDUCTASE_1"/>
    <property type="match status" value="1"/>
</dbReference>
<keyword evidence="9" id="KW-1185">Reference proteome</keyword>
<sequence>MSVSKTVALPTGQRIPIVGFGTWQASEQELEAAIDNALEAGYRHIDAAPVYENEHVIGKTLKKWFDSGKIKREDLFIVTKLAPSGNRPEGVEKFLKKSLKDLQLDYVDLYLIHCPFAYAYGDDLHPKDENGLIIIDPSTDHIAIWSEMEKQVAKGLTKAIGLSNFNKKQIDRILNVAKLPVSMLQIEMHLYFQQKEMIEYCKNKSIQITAYSPLGNRSLVQLLGRSETFPDLFKDNVVLQIANKHGKSPAQIALKHLTQKGVIVIPKSTNPHRIQENIQLDTWKLDAEDIATLNNLDLGEKGRLCDFSFFPGLEKHPEFPF</sequence>
<evidence type="ECO:0000313" key="9">
    <source>
        <dbReference type="Proteomes" id="UP001627154"/>
    </source>
</evidence>
<keyword evidence="2" id="KW-0521">NADP</keyword>